<dbReference type="Pfam" id="PF14310">
    <property type="entry name" value="Fn3-like"/>
    <property type="match status" value="1"/>
</dbReference>
<dbReference type="AlphaFoldDB" id="T0IT10"/>
<dbReference type="PANTHER" id="PTHR42715:SF10">
    <property type="entry name" value="BETA-GLUCOSIDASE"/>
    <property type="match status" value="1"/>
</dbReference>
<evidence type="ECO:0000259" key="3">
    <source>
        <dbReference type="SMART" id="SM01217"/>
    </source>
</evidence>
<dbReference type="EMBL" id="ATDP01000101">
    <property type="protein sequence ID" value="EQB12799.1"/>
    <property type="molecule type" value="Genomic_DNA"/>
</dbReference>
<dbReference type="Gene3D" id="2.60.40.10">
    <property type="entry name" value="Immunoglobulins"/>
    <property type="match status" value="1"/>
</dbReference>
<gene>
    <name evidence="4" type="ORF">RLDS_18670</name>
</gene>
<dbReference type="PANTHER" id="PTHR42715">
    <property type="entry name" value="BETA-GLUCOSIDASE"/>
    <property type="match status" value="1"/>
</dbReference>
<organism evidence="4 5">
    <name type="scientific">Sphingobium lactosutens DS20</name>
    <dbReference type="NCBI Taxonomy" id="1331060"/>
    <lineage>
        <taxon>Bacteria</taxon>
        <taxon>Pseudomonadati</taxon>
        <taxon>Pseudomonadota</taxon>
        <taxon>Alphaproteobacteria</taxon>
        <taxon>Sphingomonadales</taxon>
        <taxon>Sphingomonadaceae</taxon>
        <taxon>Sphingobium</taxon>
    </lineage>
</organism>
<keyword evidence="2" id="KW-0378">Hydrolase</keyword>
<name>T0IT10_9SPHN</name>
<dbReference type="SMART" id="SM01217">
    <property type="entry name" value="Fn3_like"/>
    <property type="match status" value="1"/>
</dbReference>
<evidence type="ECO:0000313" key="5">
    <source>
        <dbReference type="Proteomes" id="UP000015531"/>
    </source>
</evidence>
<sequence length="111" mass="11994">MEKGLRVSTRITNVGQRPGDEVAQLYITPPAFDGAPRTALRGFQRLTLKPGESRELSFTLSPRDMSFVTMAGDRMLIPGDYELSVGGGQPGTQAPGQRARYTIGTALTLPK</sequence>
<reference evidence="4 5" key="1">
    <citation type="journal article" date="2013" name="Genome Announc.">
        <title>Draft Genome Sequence of Sphingobium lactosutens Strain DS20T, Isolated from a Hexachlorocyclohexane Dumpsite.</title>
        <authorList>
            <person name="Kumar R."/>
            <person name="Dwivedi V."/>
            <person name="Negi V."/>
            <person name="Khurana J.P."/>
            <person name="Lal R."/>
        </authorList>
    </citation>
    <scope>NUCLEOTIDE SEQUENCE [LARGE SCALE GENOMIC DNA]</scope>
    <source>
        <strain evidence="4 5">DS20</strain>
    </source>
</reference>
<feature type="domain" description="Fibronectin type III-like" evidence="3">
    <location>
        <begin position="21"/>
        <end position="89"/>
    </location>
</feature>
<evidence type="ECO:0000256" key="2">
    <source>
        <dbReference type="ARBA" id="ARBA00022801"/>
    </source>
</evidence>
<comment type="similarity">
    <text evidence="1">Belongs to the glycosyl hydrolase 3 family.</text>
</comment>
<evidence type="ECO:0000313" key="4">
    <source>
        <dbReference type="EMBL" id="EQB12799.1"/>
    </source>
</evidence>
<proteinExistence type="inferred from homology"/>
<dbReference type="InterPro" id="IPR026891">
    <property type="entry name" value="Fn3-like"/>
</dbReference>
<dbReference type="Proteomes" id="UP000015531">
    <property type="component" value="Unassembled WGS sequence"/>
</dbReference>
<keyword evidence="5" id="KW-1185">Reference proteome</keyword>
<comment type="caution">
    <text evidence="4">The sequence shown here is derived from an EMBL/GenBank/DDBJ whole genome shotgun (WGS) entry which is preliminary data.</text>
</comment>
<dbReference type="eggNOG" id="COG1472">
    <property type="taxonomic scope" value="Bacteria"/>
</dbReference>
<dbReference type="GO" id="GO:0016787">
    <property type="term" value="F:hydrolase activity"/>
    <property type="evidence" value="ECO:0007669"/>
    <property type="project" value="UniProtKB-KW"/>
</dbReference>
<dbReference type="InterPro" id="IPR050288">
    <property type="entry name" value="Cellulose_deg_GH3"/>
</dbReference>
<dbReference type="PATRIC" id="fig|1331060.3.peg.3604"/>
<accession>T0IT10</accession>
<dbReference type="InterPro" id="IPR013783">
    <property type="entry name" value="Ig-like_fold"/>
</dbReference>
<evidence type="ECO:0000256" key="1">
    <source>
        <dbReference type="ARBA" id="ARBA00005336"/>
    </source>
</evidence>
<protein>
    <recommendedName>
        <fullName evidence="3">Fibronectin type III-like domain-containing protein</fullName>
    </recommendedName>
</protein>